<accession>A0ACC6UA33</accession>
<dbReference type="EMBL" id="JBFRCH010000033">
    <property type="protein sequence ID" value="MEX3936488.1"/>
    <property type="molecule type" value="Genomic_DNA"/>
</dbReference>
<reference evidence="1" key="1">
    <citation type="submission" date="2024-07" db="EMBL/GenBank/DDBJ databases">
        <title>A survey of Mimosa microsymbionts across Brazilian biomes reveals a high diversity of Paraburkholderia nodulating endemic species, but also that Cupriavidus is common as a symbiont of widespread species.</title>
        <authorList>
            <person name="Rouws L."/>
            <person name="Barauna A."/>
            <person name="Beukes C."/>
            <person name="Rouws J.R.C."/>
            <person name="De Faria S.M."/>
            <person name="Gross E."/>
            <person name="Bueno Dos Reis Junior F."/>
            <person name="Simon M.F."/>
            <person name="Maluk M."/>
            <person name="Odee D.W."/>
            <person name="Kenicer G."/>
            <person name="Young J.P.W."/>
            <person name="Reis V.M."/>
            <person name="Zilli J."/>
            <person name="James E.K."/>
        </authorList>
    </citation>
    <scope>NUCLEOTIDE SEQUENCE</scope>
    <source>
        <strain evidence="1">EG181B</strain>
    </source>
</reference>
<name>A0ACC6UA33_9BURK</name>
<evidence type="ECO:0000313" key="2">
    <source>
        <dbReference type="Proteomes" id="UP001558850"/>
    </source>
</evidence>
<comment type="caution">
    <text evidence="1">The sequence shown here is derived from an EMBL/GenBank/DDBJ whole genome shotgun (WGS) entry which is preliminary data.</text>
</comment>
<evidence type="ECO:0000313" key="1">
    <source>
        <dbReference type="EMBL" id="MEX3936488.1"/>
    </source>
</evidence>
<dbReference type="Proteomes" id="UP001558850">
    <property type="component" value="Unassembled WGS sequence"/>
</dbReference>
<sequence>MARLLGASESFWTVDADLRIDGLAKTVFEESGFASLTTHEAQPLFASK</sequence>
<keyword evidence="2" id="KW-1185">Reference proteome</keyword>
<proteinExistence type="predicted"/>
<protein>
    <submittedName>
        <fullName evidence="1">Uncharacterized protein</fullName>
    </submittedName>
</protein>
<organism evidence="1 2">
    <name type="scientific">Paraburkholderia phymatum</name>
    <dbReference type="NCBI Taxonomy" id="148447"/>
    <lineage>
        <taxon>Bacteria</taxon>
        <taxon>Pseudomonadati</taxon>
        <taxon>Pseudomonadota</taxon>
        <taxon>Betaproteobacteria</taxon>
        <taxon>Burkholderiales</taxon>
        <taxon>Burkholderiaceae</taxon>
        <taxon>Paraburkholderia</taxon>
    </lineage>
</organism>
<gene>
    <name evidence="1" type="ORF">AB4Y32_32755</name>
</gene>